<dbReference type="PANTHER" id="PTHR11550:SF40">
    <property type="entry name" value="CTP SYNTHASE"/>
    <property type="match status" value="1"/>
</dbReference>
<dbReference type="InterPro" id="IPR004468">
    <property type="entry name" value="CTP_synthase"/>
</dbReference>
<dbReference type="GO" id="GO:0003883">
    <property type="term" value="F:CTP synthase activity"/>
    <property type="evidence" value="ECO:0007669"/>
    <property type="project" value="InterPro"/>
</dbReference>
<organism evidence="1 2">
    <name type="scientific">Clitoria ternatea</name>
    <name type="common">Butterfly pea</name>
    <dbReference type="NCBI Taxonomy" id="43366"/>
    <lineage>
        <taxon>Eukaryota</taxon>
        <taxon>Viridiplantae</taxon>
        <taxon>Streptophyta</taxon>
        <taxon>Embryophyta</taxon>
        <taxon>Tracheophyta</taxon>
        <taxon>Spermatophyta</taxon>
        <taxon>Magnoliopsida</taxon>
        <taxon>eudicotyledons</taxon>
        <taxon>Gunneridae</taxon>
        <taxon>Pentapetalae</taxon>
        <taxon>rosids</taxon>
        <taxon>fabids</taxon>
        <taxon>Fabales</taxon>
        <taxon>Fabaceae</taxon>
        <taxon>Papilionoideae</taxon>
        <taxon>50 kb inversion clade</taxon>
        <taxon>NPAAA clade</taxon>
        <taxon>indigoferoid/millettioid clade</taxon>
        <taxon>Phaseoleae</taxon>
        <taxon>Clitoria</taxon>
    </lineage>
</organism>
<dbReference type="GO" id="GO:0042802">
    <property type="term" value="F:identical protein binding"/>
    <property type="evidence" value="ECO:0007669"/>
    <property type="project" value="TreeGrafter"/>
</dbReference>
<sequence>MDVVGAMLQVAEAEALEEGTRHLAIEFVVALIVFSRATRPDLQQWTEMAESYDNLTESVRIAMVGKYVGLTDSYLSVVKALLHACVARSLKPSINWIAASDLEDDSQSYDIPPPKGESLEMCSQRAVVYFKDFIEP</sequence>
<evidence type="ECO:0000313" key="1">
    <source>
        <dbReference type="EMBL" id="KAK7317775.1"/>
    </source>
</evidence>
<dbReference type="GO" id="GO:0019856">
    <property type="term" value="P:pyrimidine nucleobase biosynthetic process"/>
    <property type="evidence" value="ECO:0007669"/>
    <property type="project" value="TreeGrafter"/>
</dbReference>
<dbReference type="InterPro" id="IPR029062">
    <property type="entry name" value="Class_I_gatase-like"/>
</dbReference>
<reference evidence="1 2" key="1">
    <citation type="submission" date="2024-01" db="EMBL/GenBank/DDBJ databases">
        <title>The genomes of 5 underutilized Papilionoideae crops provide insights into root nodulation and disease resistance.</title>
        <authorList>
            <person name="Yuan L."/>
        </authorList>
    </citation>
    <scope>NUCLEOTIDE SEQUENCE [LARGE SCALE GENOMIC DNA]</scope>
    <source>
        <strain evidence="1">LY-2023</strain>
        <tissue evidence="1">Leaf</tissue>
    </source>
</reference>
<proteinExistence type="predicted"/>
<protein>
    <submittedName>
        <fullName evidence="1">Uncharacterized protein</fullName>
    </submittedName>
</protein>
<comment type="caution">
    <text evidence="1">The sequence shown here is derived from an EMBL/GenBank/DDBJ whole genome shotgun (WGS) entry which is preliminary data.</text>
</comment>
<name>A0AAN9KHL6_CLITE</name>
<accession>A0AAN9KHL6</accession>
<dbReference type="SUPFAM" id="SSF52317">
    <property type="entry name" value="Class I glutamine amidotransferase-like"/>
    <property type="match status" value="1"/>
</dbReference>
<dbReference type="AlphaFoldDB" id="A0AAN9KHL6"/>
<dbReference type="EMBL" id="JAYKXN010000001">
    <property type="protein sequence ID" value="KAK7317775.1"/>
    <property type="molecule type" value="Genomic_DNA"/>
</dbReference>
<evidence type="ECO:0000313" key="2">
    <source>
        <dbReference type="Proteomes" id="UP001359559"/>
    </source>
</evidence>
<dbReference type="GO" id="GO:0006241">
    <property type="term" value="P:CTP biosynthetic process"/>
    <property type="evidence" value="ECO:0007669"/>
    <property type="project" value="TreeGrafter"/>
</dbReference>
<dbReference type="Proteomes" id="UP001359559">
    <property type="component" value="Unassembled WGS sequence"/>
</dbReference>
<dbReference type="Gene3D" id="3.40.50.880">
    <property type="match status" value="1"/>
</dbReference>
<keyword evidence="2" id="KW-1185">Reference proteome</keyword>
<gene>
    <name evidence="1" type="ORF">RJT34_02277</name>
</gene>
<dbReference type="PANTHER" id="PTHR11550">
    <property type="entry name" value="CTP SYNTHASE"/>
    <property type="match status" value="1"/>
</dbReference>